<dbReference type="RefSeq" id="WP_269058809.1">
    <property type="nucleotide sequence ID" value="NZ_BMJD01000038.1"/>
</dbReference>
<protein>
    <submittedName>
        <fullName evidence="2">Uncharacterized protein</fullName>
    </submittedName>
</protein>
<gene>
    <name evidence="2" type="ORF">GCM10011409_35460</name>
</gene>
<reference evidence="2" key="1">
    <citation type="journal article" date="2014" name="Int. J. Syst. Evol. Microbiol.">
        <title>Complete genome sequence of Corynebacterium casei LMG S-19264T (=DSM 44701T), isolated from a smear-ripened cheese.</title>
        <authorList>
            <consortium name="US DOE Joint Genome Institute (JGI-PGF)"/>
            <person name="Walter F."/>
            <person name="Albersmeier A."/>
            <person name="Kalinowski J."/>
            <person name="Ruckert C."/>
        </authorList>
    </citation>
    <scope>NUCLEOTIDE SEQUENCE</scope>
    <source>
        <strain evidence="2">CGMCC 1.15454</strain>
    </source>
</reference>
<keyword evidence="3" id="KW-1185">Reference proteome</keyword>
<dbReference type="Proteomes" id="UP000621492">
    <property type="component" value="Unassembled WGS sequence"/>
</dbReference>
<reference evidence="2" key="2">
    <citation type="submission" date="2020-09" db="EMBL/GenBank/DDBJ databases">
        <authorList>
            <person name="Sun Q."/>
            <person name="Zhou Y."/>
        </authorList>
    </citation>
    <scope>NUCLEOTIDE SEQUENCE</scope>
    <source>
        <strain evidence="2">CGMCC 1.15454</strain>
    </source>
</reference>
<evidence type="ECO:0000313" key="2">
    <source>
        <dbReference type="EMBL" id="GGB54763.1"/>
    </source>
</evidence>
<proteinExistence type="predicted"/>
<accession>A0A9W5U0C2</accession>
<comment type="caution">
    <text evidence="2">The sequence shown here is derived from an EMBL/GenBank/DDBJ whole genome shotgun (WGS) entry which is preliminary data.</text>
</comment>
<dbReference type="EMBL" id="BMJD01000038">
    <property type="protein sequence ID" value="GGB54763.1"/>
    <property type="molecule type" value="Genomic_DNA"/>
</dbReference>
<evidence type="ECO:0000313" key="3">
    <source>
        <dbReference type="Proteomes" id="UP000621492"/>
    </source>
</evidence>
<evidence type="ECO:0000256" key="1">
    <source>
        <dbReference type="SAM" id="MobiDB-lite"/>
    </source>
</evidence>
<feature type="region of interest" description="Disordered" evidence="1">
    <location>
        <begin position="18"/>
        <end position="41"/>
    </location>
</feature>
<feature type="compositionally biased region" description="Basic and acidic residues" evidence="1">
    <location>
        <begin position="18"/>
        <end position="28"/>
    </location>
</feature>
<dbReference type="AlphaFoldDB" id="A0A9W5U0C2"/>
<name>A0A9W5U0C2_9BACI</name>
<sequence>MQKREYNSNDIFAKKVEFLDNPERRGDIPPKQLPPADLEWE</sequence>
<organism evidence="2 3">
    <name type="scientific">Lentibacillus populi</name>
    <dbReference type="NCBI Taxonomy" id="1827502"/>
    <lineage>
        <taxon>Bacteria</taxon>
        <taxon>Bacillati</taxon>
        <taxon>Bacillota</taxon>
        <taxon>Bacilli</taxon>
        <taxon>Bacillales</taxon>
        <taxon>Bacillaceae</taxon>
        <taxon>Lentibacillus</taxon>
    </lineage>
</organism>